<dbReference type="InterPro" id="IPR029058">
    <property type="entry name" value="AB_hydrolase_fold"/>
</dbReference>
<reference evidence="2 3" key="1">
    <citation type="submission" date="2012-12" db="EMBL/GenBank/DDBJ databases">
        <title>Whole genome shotgun sequence of Gordonia hirsuta NBRC 16056.</title>
        <authorList>
            <person name="Isaki-Nakamura S."/>
            <person name="Hosoyama A."/>
            <person name="Tsuchikane K."/>
            <person name="Katsumata H."/>
            <person name="Baba S."/>
            <person name="Yamazaki S."/>
            <person name="Fujita N."/>
        </authorList>
    </citation>
    <scope>NUCLEOTIDE SEQUENCE [LARGE SCALE GENOMIC DNA]</scope>
    <source>
        <strain evidence="2 3">NBRC 16056</strain>
    </source>
</reference>
<comment type="caution">
    <text evidence="2">The sequence shown here is derived from an EMBL/GenBank/DDBJ whole genome shotgun (WGS) entry which is preliminary data.</text>
</comment>
<sequence>MIVRPARCVRPGFIALTATAAMLVAALGAGAGSAAAAPPYPVVIDAAVATVTGDLQPAETVPPGANVPGCRSEQPPVVLLHGTAQNQMSAWQYLAPTLANAGYCVHSLTYGQTSWSGQVGGLGQREKSARQVAAFVDRVLASSGAGQIDLIGFSQGSAVAQLLSQLPGRAAQIRHLIGLGPSNKGVSTVGSIADRLPARGPGVNDWGPLHPGIDYLMVMTRYDEVAAPYTNGYLPARPNVRNVVVQQQCPGDRVGHIGLPYDSWVAGTVVHTLAGTTGEPRCTNGFGY</sequence>
<dbReference type="SUPFAM" id="SSF53474">
    <property type="entry name" value="alpha/beta-Hydrolases"/>
    <property type="match status" value="1"/>
</dbReference>
<gene>
    <name evidence="2" type="primary">lip</name>
    <name evidence="2" type="ORF">GOHSU_16_00410</name>
</gene>
<protein>
    <submittedName>
        <fullName evidence="2">Triacylglycerol lipase</fullName>
    </submittedName>
</protein>
<dbReference type="PANTHER" id="PTHR32015">
    <property type="entry name" value="FASTING INDUCED LIPASE"/>
    <property type="match status" value="1"/>
</dbReference>
<evidence type="ECO:0000313" key="2">
    <source>
        <dbReference type="EMBL" id="GAC57085.1"/>
    </source>
</evidence>
<proteinExistence type="predicted"/>
<dbReference type="STRING" id="1121927.GOHSU_16_00410"/>
<feature type="chain" id="PRO_5003980044" evidence="1">
    <location>
        <begin position="37"/>
        <end position="288"/>
    </location>
</feature>
<dbReference type="GO" id="GO:0016298">
    <property type="term" value="F:lipase activity"/>
    <property type="evidence" value="ECO:0007669"/>
    <property type="project" value="TreeGrafter"/>
</dbReference>
<dbReference type="RefSeq" id="WP_005938555.1">
    <property type="nucleotide sequence ID" value="NZ_ATVK01000047.1"/>
</dbReference>
<dbReference type="EMBL" id="BANT01000016">
    <property type="protein sequence ID" value="GAC57085.1"/>
    <property type="molecule type" value="Genomic_DNA"/>
</dbReference>
<dbReference type="PANTHER" id="PTHR32015:SF1">
    <property type="entry name" value="LIPASE"/>
    <property type="match status" value="1"/>
</dbReference>
<feature type="signal peptide" evidence="1">
    <location>
        <begin position="1"/>
        <end position="36"/>
    </location>
</feature>
<dbReference type="Pfam" id="PF02089">
    <property type="entry name" value="Palm_thioest"/>
    <property type="match status" value="1"/>
</dbReference>
<evidence type="ECO:0000256" key="1">
    <source>
        <dbReference type="SAM" id="SignalP"/>
    </source>
</evidence>
<accession>L7L7G1</accession>
<dbReference type="AlphaFoldDB" id="L7L7G1"/>
<dbReference type="eggNOG" id="COG1075">
    <property type="taxonomic scope" value="Bacteria"/>
</dbReference>
<organism evidence="2 3">
    <name type="scientific">Gordonia hirsuta DSM 44140 = NBRC 16056</name>
    <dbReference type="NCBI Taxonomy" id="1121927"/>
    <lineage>
        <taxon>Bacteria</taxon>
        <taxon>Bacillati</taxon>
        <taxon>Actinomycetota</taxon>
        <taxon>Actinomycetes</taxon>
        <taxon>Mycobacteriales</taxon>
        <taxon>Gordoniaceae</taxon>
        <taxon>Gordonia</taxon>
    </lineage>
</organism>
<dbReference type="Proteomes" id="UP000053405">
    <property type="component" value="Unassembled WGS sequence"/>
</dbReference>
<dbReference type="GO" id="GO:0016042">
    <property type="term" value="P:lipid catabolic process"/>
    <property type="evidence" value="ECO:0007669"/>
    <property type="project" value="InterPro"/>
</dbReference>
<dbReference type="InterPro" id="IPR002918">
    <property type="entry name" value="Lipase_EstA/Esterase_EstB"/>
</dbReference>
<keyword evidence="3" id="KW-1185">Reference proteome</keyword>
<keyword evidence="1" id="KW-0732">Signal</keyword>
<evidence type="ECO:0000313" key="3">
    <source>
        <dbReference type="Proteomes" id="UP000053405"/>
    </source>
</evidence>
<name>L7L7G1_9ACTN</name>
<dbReference type="Gene3D" id="3.40.50.1820">
    <property type="entry name" value="alpha/beta hydrolase"/>
    <property type="match status" value="1"/>
</dbReference>